<dbReference type="InterPro" id="IPR001715">
    <property type="entry name" value="CH_dom"/>
</dbReference>
<protein>
    <recommendedName>
        <fullName evidence="1">Calponin-homology (CH) domain-containing protein</fullName>
    </recommendedName>
</protein>
<gene>
    <name evidence="3" type="ORF">GPM918_LOCUS5808</name>
    <name evidence="2" type="ORF">OVA965_LOCUS323</name>
    <name evidence="5" type="ORF">SRO942_LOCUS5808</name>
    <name evidence="4" type="ORF">TMI583_LOCUS323</name>
</gene>
<dbReference type="EMBL" id="CAJNOK010000039">
    <property type="protein sequence ID" value="CAF0724548.1"/>
    <property type="molecule type" value="Genomic_DNA"/>
</dbReference>
<dbReference type="Gene3D" id="1.10.418.10">
    <property type="entry name" value="Calponin-like domain"/>
    <property type="match status" value="1"/>
</dbReference>
<dbReference type="EMBL" id="CAJNOQ010000860">
    <property type="protein sequence ID" value="CAF0845766.1"/>
    <property type="molecule type" value="Genomic_DNA"/>
</dbReference>
<dbReference type="EMBL" id="CAJOBC010000860">
    <property type="protein sequence ID" value="CAF3633391.1"/>
    <property type="molecule type" value="Genomic_DNA"/>
</dbReference>
<dbReference type="SMART" id="SM00033">
    <property type="entry name" value="CH"/>
    <property type="match status" value="1"/>
</dbReference>
<dbReference type="InterPro" id="IPR050606">
    <property type="entry name" value="Calponin-like"/>
</dbReference>
<dbReference type="Proteomes" id="UP000663829">
    <property type="component" value="Unassembled WGS sequence"/>
</dbReference>
<dbReference type="CDD" id="cd21207">
    <property type="entry name" value="CH_dMP20-like"/>
    <property type="match status" value="1"/>
</dbReference>
<evidence type="ECO:0000313" key="2">
    <source>
        <dbReference type="EMBL" id="CAF0724548.1"/>
    </source>
</evidence>
<dbReference type="OrthoDB" id="15627at2759"/>
<dbReference type="Proteomes" id="UP000682733">
    <property type="component" value="Unassembled WGS sequence"/>
</dbReference>
<dbReference type="Pfam" id="PF00307">
    <property type="entry name" value="CH"/>
    <property type="match status" value="1"/>
</dbReference>
<dbReference type="SUPFAM" id="SSF47576">
    <property type="entry name" value="Calponin-homology domain, CH-domain"/>
    <property type="match status" value="1"/>
</dbReference>
<evidence type="ECO:0000313" key="6">
    <source>
        <dbReference type="Proteomes" id="UP000663829"/>
    </source>
</evidence>
<dbReference type="PANTHER" id="PTHR47385">
    <property type="entry name" value="CALPONIN"/>
    <property type="match status" value="1"/>
</dbReference>
<proteinExistence type="predicted"/>
<sequence length="134" mass="14935">MALNRAVSAKKASKRDSEVEKKAQEWIEAVIREKFPEGLYEDALKDGIILCKLMNTLQPGSIPKIHTTGGPIKLRENIGLFQDAARKYGLDGNEVFQAVDLYDKHDIPQVTLCIYALGRLAQKNNFSGPQLAHN</sequence>
<dbReference type="EMBL" id="CAJOBA010000039">
    <property type="protein sequence ID" value="CAF3497461.1"/>
    <property type="molecule type" value="Genomic_DNA"/>
</dbReference>
<keyword evidence="6" id="KW-1185">Reference proteome</keyword>
<dbReference type="InterPro" id="IPR001997">
    <property type="entry name" value="Calponin/LIMCH1"/>
</dbReference>
<name>A0A813VN98_9BILA</name>
<evidence type="ECO:0000259" key="1">
    <source>
        <dbReference type="PROSITE" id="PS50021"/>
    </source>
</evidence>
<dbReference type="InterPro" id="IPR003096">
    <property type="entry name" value="SM22_calponin"/>
</dbReference>
<accession>A0A813VN98</accession>
<dbReference type="GO" id="GO:0015629">
    <property type="term" value="C:actin cytoskeleton"/>
    <property type="evidence" value="ECO:0007669"/>
    <property type="project" value="TreeGrafter"/>
</dbReference>
<evidence type="ECO:0000313" key="5">
    <source>
        <dbReference type="EMBL" id="CAF3633391.1"/>
    </source>
</evidence>
<dbReference type="Proteomes" id="UP000677228">
    <property type="component" value="Unassembled WGS sequence"/>
</dbReference>
<dbReference type="PANTHER" id="PTHR47385:SF24">
    <property type="entry name" value="MUSCLE-SPECIFIC PROTEIN 20"/>
    <property type="match status" value="1"/>
</dbReference>
<dbReference type="Proteomes" id="UP000681722">
    <property type="component" value="Unassembled WGS sequence"/>
</dbReference>
<dbReference type="GO" id="GO:0031032">
    <property type="term" value="P:actomyosin structure organization"/>
    <property type="evidence" value="ECO:0007669"/>
    <property type="project" value="InterPro"/>
</dbReference>
<dbReference type="InterPro" id="IPR036872">
    <property type="entry name" value="CH_dom_sf"/>
</dbReference>
<dbReference type="PRINTS" id="PR00889">
    <property type="entry name" value="CALPONIN"/>
</dbReference>
<evidence type="ECO:0000313" key="3">
    <source>
        <dbReference type="EMBL" id="CAF0845766.1"/>
    </source>
</evidence>
<reference evidence="3" key="1">
    <citation type="submission" date="2021-02" db="EMBL/GenBank/DDBJ databases">
        <authorList>
            <person name="Nowell W R."/>
        </authorList>
    </citation>
    <scope>NUCLEOTIDE SEQUENCE</scope>
</reference>
<organism evidence="3 6">
    <name type="scientific">Didymodactylos carnosus</name>
    <dbReference type="NCBI Taxonomy" id="1234261"/>
    <lineage>
        <taxon>Eukaryota</taxon>
        <taxon>Metazoa</taxon>
        <taxon>Spiralia</taxon>
        <taxon>Gnathifera</taxon>
        <taxon>Rotifera</taxon>
        <taxon>Eurotatoria</taxon>
        <taxon>Bdelloidea</taxon>
        <taxon>Philodinida</taxon>
        <taxon>Philodinidae</taxon>
        <taxon>Didymodactylos</taxon>
    </lineage>
</organism>
<dbReference type="PRINTS" id="PR00888">
    <property type="entry name" value="SM22CALPONIN"/>
</dbReference>
<evidence type="ECO:0000313" key="4">
    <source>
        <dbReference type="EMBL" id="CAF3497461.1"/>
    </source>
</evidence>
<dbReference type="AlphaFoldDB" id="A0A813VN98"/>
<comment type="caution">
    <text evidence="3">The sequence shown here is derived from an EMBL/GenBank/DDBJ whole genome shotgun (WGS) entry which is preliminary data.</text>
</comment>
<dbReference type="PROSITE" id="PS50021">
    <property type="entry name" value="CH"/>
    <property type="match status" value="1"/>
</dbReference>
<dbReference type="GO" id="GO:0051015">
    <property type="term" value="F:actin filament binding"/>
    <property type="evidence" value="ECO:0007669"/>
    <property type="project" value="TreeGrafter"/>
</dbReference>
<dbReference type="GO" id="GO:0007015">
    <property type="term" value="P:actin filament organization"/>
    <property type="evidence" value="ECO:0007669"/>
    <property type="project" value="TreeGrafter"/>
</dbReference>
<feature type="domain" description="Calponin-homology (CH)" evidence="1">
    <location>
        <begin position="17"/>
        <end position="121"/>
    </location>
</feature>